<comment type="similarity">
    <text evidence="2">Belongs to the BMP lipoprotein family.</text>
</comment>
<comment type="caution">
    <text evidence="8">The sequence shown here is derived from an EMBL/GenBank/DDBJ whole genome shotgun (WGS) entry which is preliminary data.</text>
</comment>
<dbReference type="CDD" id="cd06354">
    <property type="entry name" value="PBP1_PrnA-like"/>
    <property type="match status" value="1"/>
</dbReference>
<dbReference type="GO" id="GO:0005886">
    <property type="term" value="C:plasma membrane"/>
    <property type="evidence" value="ECO:0007669"/>
    <property type="project" value="UniProtKB-SubCell"/>
</dbReference>
<feature type="domain" description="ABC transporter substrate-binding protein PnrA-like" evidence="7">
    <location>
        <begin position="69"/>
        <end position="335"/>
    </location>
</feature>
<keyword evidence="6" id="KW-0449">Lipoprotein</keyword>
<keyword evidence="4" id="KW-0732">Signal</keyword>
<evidence type="ECO:0000256" key="6">
    <source>
        <dbReference type="ARBA" id="ARBA00023288"/>
    </source>
</evidence>
<dbReference type="InterPro" id="IPR028082">
    <property type="entry name" value="Peripla_BP_I"/>
</dbReference>
<dbReference type="InterPro" id="IPR003760">
    <property type="entry name" value="PnrA-like"/>
</dbReference>
<evidence type="ECO:0000256" key="5">
    <source>
        <dbReference type="ARBA" id="ARBA00023136"/>
    </source>
</evidence>
<evidence type="ECO:0000259" key="7">
    <source>
        <dbReference type="Pfam" id="PF02608"/>
    </source>
</evidence>
<evidence type="ECO:0000313" key="9">
    <source>
        <dbReference type="Proteomes" id="UP000317998"/>
    </source>
</evidence>
<organism evidence="8 9">
    <name type="scientific">Homoserinimonas aerilata</name>
    <dbReference type="NCBI Taxonomy" id="1162970"/>
    <lineage>
        <taxon>Bacteria</taxon>
        <taxon>Bacillati</taxon>
        <taxon>Actinomycetota</taxon>
        <taxon>Actinomycetes</taxon>
        <taxon>Micrococcales</taxon>
        <taxon>Microbacteriaceae</taxon>
        <taxon>Homoserinimonas</taxon>
    </lineage>
</organism>
<accession>A0A542YKS9</accession>
<dbReference type="InterPro" id="IPR050957">
    <property type="entry name" value="BMP_lipoprotein"/>
</dbReference>
<dbReference type="Gene3D" id="3.40.50.2300">
    <property type="match status" value="2"/>
</dbReference>
<evidence type="ECO:0000313" key="8">
    <source>
        <dbReference type="EMBL" id="TQL48695.1"/>
    </source>
</evidence>
<evidence type="ECO:0000256" key="2">
    <source>
        <dbReference type="ARBA" id="ARBA00008610"/>
    </source>
</evidence>
<comment type="subcellular location">
    <subcellularLocation>
        <location evidence="1">Cell membrane</location>
        <topology evidence="1">Lipid-anchor</topology>
    </subcellularLocation>
</comment>
<evidence type="ECO:0000256" key="4">
    <source>
        <dbReference type="ARBA" id="ARBA00022729"/>
    </source>
</evidence>
<evidence type="ECO:0000256" key="3">
    <source>
        <dbReference type="ARBA" id="ARBA00022475"/>
    </source>
</evidence>
<dbReference type="PANTHER" id="PTHR34296">
    <property type="entry name" value="TRANSCRIPTIONAL ACTIVATOR PROTEIN MED"/>
    <property type="match status" value="1"/>
</dbReference>
<name>A0A542YKS9_9MICO</name>
<reference evidence="8 9" key="1">
    <citation type="submission" date="2019-06" db="EMBL/GenBank/DDBJ databases">
        <title>Sequencing the genomes of 1000 actinobacteria strains.</title>
        <authorList>
            <person name="Klenk H.-P."/>
        </authorList>
    </citation>
    <scope>NUCLEOTIDE SEQUENCE [LARGE SCALE GENOMIC DNA]</scope>
    <source>
        <strain evidence="8 9">DSM 26477</strain>
    </source>
</reference>
<dbReference type="EMBL" id="VFOM01000001">
    <property type="protein sequence ID" value="TQL48695.1"/>
    <property type="molecule type" value="Genomic_DNA"/>
</dbReference>
<proteinExistence type="inferred from homology"/>
<gene>
    <name evidence="8" type="ORF">FB562_1793</name>
</gene>
<dbReference type="SUPFAM" id="SSF53822">
    <property type="entry name" value="Periplasmic binding protein-like I"/>
    <property type="match status" value="1"/>
</dbReference>
<dbReference type="PANTHER" id="PTHR34296:SF2">
    <property type="entry name" value="ABC TRANSPORTER GUANOSINE-BINDING PROTEIN NUPN"/>
    <property type="match status" value="1"/>
</dbReference>
<evidence type="ECO:0000256" key="1">
    <source>
        <dbReference type="ARBA" id="ARBA00004193"/>
    </source>
</evidence>
<dbReference type="Pfam" id="PF02608">
    <property type="entry name" value="Bmp"/>
    <property type="match status" value="1"/>
</dbReference>
<keyword evidence="9" id="KW-1185">Reference proteome</keyword>
<protein>
    <submittedName>
        <fullName evidence="8">Nucleoside-binding protein</fullName>
    </submittedName>
</protein>
<dbReference type="AlphaFoldDB" id="A0A542YKS9"/>
<dbReference type="Proteomes" id="UP000317998">
    <property type="component" value="Unassembled WGS sequence"/>
</dbReference>
<sequence>MGNVVRTDPGCSAGPVLEDILRTISRKATLGGLALIGTSVLVLSGCAAAPETDGGNGGAEAIDFLPCIVSDAGGFDDKSFNQLSYEGLVKAADELGVEFKKVESDVETDYEPNVTSLVDQGCDLIVAVGFALADATVASAKANADVEYLIIDDAADTDFDGTTDAENIKPLLYDTAQAAFLAGYAAADTTKTGIVGTFGGMNFPTVSIFMDGFAQGVDYYNEAKGASVQVLGWDRAKQDGSFTGGFSAGTEAQNIAQGLIDQNVDVLLPVGGPIYQSAAAAIRDSGREIALIGTDADVFDTDPTVADLLLTSIRKGMDISTYEAVLSAGKGTFDTAAYVGTLDNEGVSIADFHDWSSKVKPELAGELDTLKADIISGKVKVESYLAG</sequence>
<keyword evidence="5" id="KW-0472">Membrane</keyword>
<keyword evidence="3" id="KW-1003">Cell membrane</keyword>